<organism evidence="1 2">
    <name type="scientific">Salix dunnii</name>
    <dbReference type="NCBI Taxonomy" id="1413687"/>
    <lineage>
        <taxon>Eukaryota</taxon>
        <taxon>Viridiplantae</taxon>
        <taxon>Streptophyta</taxon>
        <taxon>Embryophyta</taxon>
        <taxon>Tracheophyta</taxon>
        <taxon>Spermatophyta</taxon>
        <taxon>Magnoliopsida</taxon>
        <taxon>eudicotyledons</taxon>
        <taxon>Gunneridae</taxon>
        <taxon>Pentapetalae</taxon>
        <taxon>rosids</taxon>
        <taxon>fabids</taxon>
        <taxon>Malpighiales</taxon>
        <taxon>Salicaceae</taxon>
        <taxon>Saliceae</taxon>
        <taxon>Salix</taxon>
    </lineage>
</organism>
<proteinExistence type="predicted"/>
<dbReference type="AlphaFoldDB" id="A0A835ME18"/>
<dbReference type="OrthoDB" id="200660at2759"/>
<accession>A0A835ME18</accession>
<evidence type="ECO:0000313" key="1">
    <source>
        <dbReference type="EMBL" id="KAF9662765.1"/>
    </source>
</evidence>
<keyword evidence="2" id="KW-1185">Reference proteome</keyword>
<dbReference type="Proteomes" id="UP000657918">
    <property type="component" value="Unassembled WGS sequence"/>
</dbReference>
<sequence length="130" mass="14496">MAREEDTRIEVDLMLLGIALVSPPSSVQHSVLDELESCLKRVNQSRSRSMQSALDPVSRITAPNILYGDEQRKAWRSSSAEDLISAIKDHQSDVYASMGLTMIMILEKLEEIPPGLFSVLLLGTLRKENL</sequence>
<gene>
    <name evidence="1" type="ORF">SADUNF_Sadunf18G0088200</name>
</gene>
<dbReference type="EMBL" id="JADGMS010000018">
    <property type="protein sequence ID" value="KAF9662765.1"/>
    <property type="molecule type" value="Genomic_DNA"/>
</dbReference>
<reference evidence="1 2" key="1">
    <citation type="submission" date="2020-10" db="EMBL/GenBank/DDBJ databases">
        <title>Plant Genome Project.</title>
        <authorList>
            <person name="Zhang R.-G."/>
        </authorList>
    </citation>
    <scope>NUCLEOTIDE SEQUENCE [LARGE SCALE GENOMIC DNA]</scope>
    <source>
        <strain evidence="1">FAFU-HL-1</strain>
        <tissue evidence="1">Leaf</tissue>
    </source>
</reference>
<name>A0A835ME18_9ROSI</name>
<evidence type="ECO:0000313" key="2">
    <source>
        <dbReference type="Proteomes" id="UP000657918"/>
    </source>
</evidence>
<comment type="caution">
    <text evidence="1">The sequence shown here is derived from an EMBL/GenBank/DDBJ whole genome shotgun (WGS) entry which is preliminary data.</text>
</comment>
<protein>
    <submittedName>
        <fullName evidence="1">Uncharacterized protein</fullName>
    </submittedName>
</protein>